<gene>
    <name evidence="1" type="ORF">N3K66_000331</name>
</gene>
<protein>
    <submittedName>
        <fullName evidence="1">Uncharacterized protein</fullName>
    </submittedName>
</protein>
<comment type="caution">
    <text evidence="1">The sequence shown here is derived from an EMBL/GenBank/DDBJ whole genome shotgun (WGS) entry which is preliminary data.</text>
</comment>
<dbReference type="Proteomes" id="UP001163324">
    <property type="component" value="Chromosome 1"/>
</dbReference>
<evidence type="ECO:0000313" key="1">
    <source>
        <dbReference type="EMBL" id="KAI9903802.1"/>
    </source>
</evidence>
<dbReference type="EMBL" id="CM047940">
    <property type="protein sequence ID" value="KAI9903802.1"/>
    <property type="molecule type" value="Genomic_DNA"/>
</dbReference>
<proteinExistence type="predicted"/>
<accession>A0ACC0VD38</accession>
<keyword evidence="2" id="KW-1185">Reference proteome</keyword>
<sequence length="292" mass="33154">MYPFVPAIAIQQPLRSAIATLLIVGIVLVTPTAAKRIRHTLGRGDAGASSALNDEEKSSLQKDHAILQKKLDEQRPRLAQTAALEKMVDEQRAKLSETADLEKKVENQRARLDRAACLLRTYSNMGEIGKVLQSEHKIRQKVVEKLVKECGEDGLVEEKMKWWRKALEAEQQVAAARKDDEGREADMGMLRDMVRELEDRDEQRKSRIEELEKENVMLQSRVDAGTRIIELFGKRVNELQIRLSELEEGGEEKEDEDGSVYSCSTIIVPFHGRRRSENDVGGWSSSRLDYVD</sequence>
<evidence type="ECO:0000313" key="2">
    <source>
        <dbReference type="Proteomes" id="UP001163324"/>
    </source>
</evidence>
<name>A0ACC0VD38_9HYPO</name>
<organism evidence="1 2">
    <name type="scientific">Trichothecium roseum</name>
    <dbReference type="NCBI Taxonomy" id="47278"/>
    <lineage>
        <taxon>Eukaryota</taxon>
        <taxon>Fungi</taxon>
        <taxon>Dikarya</taxon>
        <taxon>Ascomycota</taxon>
        <taxon>Pezizomycotina</taxon>
        <taxon>Sordariomycetes</taxon>
        <taxon>Hypocreomycetidae</taxon>
        <taxon>Hypocreales</taxon>
        <taxon>Hypocreales incertae sedis</taxon>
        <taxon>Trichothecium</taxon>
    </lineage>
</organism>
<reference evidence="1" key="1">
    <citation type="submission" date="2022-10" db="EMBL/GenBank/DDBJ databases">
        <title>Complete Genome of Trichothecium roseum strain YXFP-22015, a Plant Pathogen Isolated from Citrus.</title>
        <authorList>
            <person name="Wang Y."/>
            <person name="Zhu L."/>
        </authorList>
    </citation>
    <scope>NUCLEOTIDE SEQUENCE</scope>
    <source>
        <strain evidence="1">YXFP-22015</strain>
    </source>
</reference>